<dbReference type="Pfam" id="PF15886">
    <property type="entry name" value="CBM39"/>
    <property type="match status" value="1"/>
</dbReference>
<organism evidence="4 5">
    <name type="scientific">Exocentrus adspersus</name>
    <dbReference type="NCBI Taxonomy" id="1586481"/>
    <lineage>
        <taxon>Eukaryota</taxon>
        <taxon>Metazoa</taxon>
        <taxon>Ecdysozoa</taxon>
        <taxon>Arthropoda</taxon>
        <taxon>Hexapoda</taxon>
        <taxon>Insecta</taxon>
        <taxon>Pterygota</taxon>
        <taxon>Neoptera</taxon>
        <taxon>Endopterygota</taxon>
        <taxon>Coleoptera</taxon>
        <taxon>Polyphaga</taxon>
        <taxon>Cucujiformia</taxon>
        <taxon>Chrysomeloidea</taxon>
        <taxon>Cerambycidae</taxon>
        <taxon>Lamiinae</taxon>
        <taxon>Acanthocinini</taxon>
        <taxon>Exocentrus</taxon>
    </lineage>
</organism>
<dbReference type="EMBL" id="JANEYG010000006">
    <property type="protein sequence ID" value="KAJ8922623.1"/>
    <property type="molecule type" value="Genomic_DNA"/>
</dbReference>
<dbReference type="PROSITE" id="PS51969">
    <property type="entry name" value="CBM39"/>
    <property type="match status" value="1"/>
</dbReference>
<evidence type="ECO:0000256" key="1">
    <source>
        <dbReference type="SAM" id="Coils"/>
    </source>
</evidence>
<sequence length="258" mass="29525">MKQISYFSFVLIHAFCQADVYVFPQPEIQVFSPAGFTVSLPDEEGVSLFAFHGNINKAMVNLEAGQFSKDILRKKNGKWVFEEKSTVLRKGDVIYFWMVVIKDGLGYRYDDGQFLVEDIVERQPNQPTTQSNPDDKTPLYSPVCLLALNLSNTVDQLREDVKLLKETNDILRAIVAKEDASARTMRFEGVLPPFDDAQYVVQTILEMKLGVNVRVLNAKREKDKSITFELDNLDDKIYVIRTAKEKLEKAKSKIILKY</sequence>
<reference evidence="4 5" key="1">
    <citation type="journal article" date="2023" name="Insect Mol. Biol.">
        <title>Genome sequencing provides insights into the evolution of gene families encoding plant cell wall-degrading enzymes in longhorned beetles.</title>
        <authorList>
            <person name="Shin N.R."/>
            <person name="Okamura Y."/>
            <person name="Kirsch R."/>
            <person name="Pauchet Y."/>
        </authorList>
    </citation>
    <scope>NUCLEOTIDE SEQUENCE [LARGE SCALE GENOMIC DNA]</scope>
    <source>
        <strain evidence="4">EAD_L_NR</strain>
    </source>
</reference>
<protein>
    <recommendedName>
        <fullName evidence="3">CBM39 domain-containing protein</fullName>
    </recommendedName>
</protein>
<feature type="chain" id="PRO_5043384298" description="CBM39 domain-containing protein" evidence="2">
    <location>
        <begin position="19"/>
        <end position="258"/>
    </location>
</feature>
<name>A0AAV8W8A1_9CUCU</name>
<dbReference type="Proteomes" id="UP001159042">
    <property type="component" value="Unassembled WGS sequence"/>
</dbReference>
<comment type="caution">
    <text evidence="4">The sequence shown here is derived from an EMBL/GenBank/DDBJ whole genome shotgun (WGS) entry which is preliminary data.</text>
</comment>
<keyword evidence="1" id="KW-0175">Coiled coil</keyword>
<evidence type="ECO:0000313" key="5">
    <source>
        <dbReference type="Proteomes" id="UP001159042"/>
    </source>
</evidence>
<proteinExistence type="predicted"/>
<evidence type="ECO:0000313" key="4">
    <source>
        <dbReference type="EMBL" id="KAJ8922623.1"/>
    </source>
</evidence>
<dbReference type="InterPro" id="IPR031756">
    <property type="entry name" value="BGBP_N"/>
</dbReference>
<dbReference type="Gene3D" id="2.60.40.2140">
    <property type="entry name" value="Beta-1,3-glucan-recognition protein, N-terminal domain"/>
    <property type="match status" value="1"/>
</dbReference>
<dbReference type="GO" id="GO:0030246">
    <property type="term" value="F:carbohydrate binding"/>
    <property type="evidence" value="ECO:0007669"/>
    <property type="project" value="InterPro"/>
</dbReference>
<dbReference type="InterPro" id="IPR043030">
    <property type="entry name" value="BGBP_N_sf"/>
</dbReference>
<accession>A0AAV8W8A1</accession>
<feature type="signal peptide" evidence="2">
    <location>
        <begin position="1"/>
        <end position="18"/>
    </location>
</feature>
<feature type="domain" description="CBM39" evidence="3">
    <location>
        <begin position="21"/>
        <end position="121"/>
    </location>
</feature>
<dbReference type="AlphaFoldDB" id="A0AAV8W8A1"/>
<evidence type="ECO:0000256" key="2">
    <source>
        <dbReference type="SAM" id="SignalP"/>
    </source>
</evidence>
<evidence type="ECO:0000259" key="3">
    <source>
        <dbReference type="PROSITE" id="PS51969"/>
    </source>
</evidence>
<feature type="coiled-coil region" evidence="1">
    <location>
        <begin position="147"/>
        <end position="174"/>
    </location>
</feature>
<gene>
    <name evidence="4" type="ORF">NQ315_007655</name>
</gene>
<keyword evidence="2" id="KW-0732">Signal</keyword>
<keyword evidence="5" id="KW-1185">Reference proteome</keyword>